<dbReference type="Gene3D" id="1.10.287.40">
    <property type="entry name" value="Serine-tRNA synthetase, tRNA binding domain"/>
    <property type="match status" value="1"/>
</dbReference>
<protein>
    <recommendedName>
        <fullName evidence="11 14">Serine--tRNA ligase</fullName>
        <ecNumber evidence="4 14">6.1.1.11</ecNumber>
    </recommendedName>
</protein>
<reference evidence="19 20" key="1">
    <citation type="submission" date="2020-02" db="EMBL/GenBank/DDBJ databases">
        <title>Bacillus aquiflavi sp. nov., isolated from yellow water of strong flavor Chinese baijiu in Yibin region of China.</title>
        <authorList>
            <person name="Xie J."/>
        </authorList>
    </citation>
    <scope>NUCLEOTIDE SEQUENCE [LARGE SCALE GENOMIC DNA]</scope>
    <source>
        <strain evidence="19 20">SA4</strain>
    </source>
</reference>
<name>A0A6M0Q9N5_9BACI</name>
<dbReference type="InterPro" id="IPR015866">
    <property type="entry name" value="Ser-tRNA-synth_1_N"/>
</dbReference>
<evidence type="ECO:0000313" key="20">
    <source>
        <dbReference type="Proteomes" id="UP000481043"/>
    </source>
</evidence>
<comment type="similarity">
    <text evidence="3">Belongs to the class-II aminoacyl-tRNA synthetase family. Type-1 seryl-tRNA synthetase subfamily.</text>
</comment>
<feature type="binding site" evidence="15">
    <location>
        <position position="383"/>
    </location>
    <ligand>
        <name>L-serine</name>
        <dbReference type="ChEBI" id="CHEBI:33384"/>
    </ligand>
</feature>
<proteinExistence type="inferred from homology"/>
<feature type="binding site" evidence="15">
    <location>
        <position position="261"/>
    </location>
    <ligand>
        <name>L-serine</name>
        <dbReference type="ChEBI" id="CHEBI:33384"/>
    </ligand>
</feature>
<evidence type="ECO:0000256" key="6">
    <source>
        <dbReference type="ARBA" id="ARBA00022598"/>
    </source>
</evidence>
<evidence type="ECO:0000256" key="12">
    <source>
        <dbReference type="ARBA" id="ARBA00047929"/>
    </source>
</evidence>
<keyword evidence="17" id="KW-0175">Coiled coil</keyword>
<sequence>MLDINVIRENKEVLKTIASHKGINVPIDQLIEVDVKRRRLIQEIETIRAKKNTYIKEIKTYITSNNQNLINEAKENVRKINMDITERELKLKDIKDSFDKLMLLVPNFLSPDTPIGTSDEDNRILKIYGEVPHFSYEMKSHVDLGTELGIFDFERGVKVAGSRSYFLKNTGFMLNRAVQQLTIDLLLNKGFDLMEVPLIVNKDMFTNTGFFPVGEDQSFHINDSNKYLVGTSEVPLISYYSNEIIEQPLPIKLASSSSCFRSEVGSAGRDVKGLYRVHQFSKVEQVVLCENNVDVSNKILVEITETAEEVLQLLELPYRIVQVCSKEMGQGVYKKFDIETWMPSRNSYGETHSASNLLDFQSRRSNIRYKDNQGVLKYFHTLNCTAIASPRILIPLLEVHQQEDGSVYIPKALRKYLHNTDYLRQKENSTHC</sequence>
<evidence type="ECO:0000256" key="13">
    <source>
        <dbReference type="ARBA" id="ARBA00048823"/>
    </source>
</evidence>
<evidence type="ECO:0000256" key="15">
    <source>
        <dbReference type="PIRSR" id="PIRSR001529-1"/>
    </source>
</evidence>
<dbReference type="PANTHER" id="PTHR43697:SF1">
    <property type="entry name" value="SERINE--TRNA LIGASE"/>
    <property type="match status" value="1"/>
</dbReference>
<evidence type="ECO:0000256" key="16">
    <source>
        <dbReference type="PIRSR" id="PIRSR001529-2"/>
    </source>
</evidence>
<dbReference type="NCBIfam" id="TIGR00414">
    <property type="entry name" value="serS"/>
    <property type="match status" value="1"/>
</dbReference>
<dbReference type="CDD" id="cd00770">
    <property type="entry name" value="SerRS_core"/>
    <property type="match status" value="1"/>
</dbReference>
<feature type="binding site" evidence="15">
    <location>
        <position position="231"/>
    </location>
    <ligand>
        <name>L-serine</name>
        <dbReference type="ChEBI" id="CHEBI:33384"/>
    </ligand>
</feature>
<feature type="site" description="Important for serine binding" evidence="15">
    <location>
        <position position="385"/>
    </location>
</feature>
<accession>A0A6M0Q9N5</accession>
<dbReference type="GO" id="GO:0140096">
    <property type="term" value="F:catalytic activity, acting on a protein"/>
    <property type="evidence" value="ECO:0007669"/>
    <property type="project" value="UniProtKB-ARBA"/>
</dbReference>
<dbReference type="EC" id="6.1.1.11" evidence="4 14"/>
<keyword evidence="10" id="KW-0030">Aminoacyl-tRNA synthetase</keyword>
<dbReference type="RefSeq" id="WP_163180542.1">
    <property type="nucleotide sequence ID" value="NZ_JAAIWM010000005.1"/>
</dbReference>
<evidence type="ECO:0000313" key="19">
    <source>
        <dbReference type="EMBL" id="NEY73081.1"/>
    </source>
</evidence>
<dbReference type="Pfam" id="PF00587">
    <property type="entry name" value="tRNA-synt_2b"/>
    <property type="match status" value="1"/>
</dbReference>
<dbReference type="PIRSF" id="PIRSF001529">
    <property type="entry name" value="Ser-tRNA-synth_IIa"/>
    <property type="match status" value="1"/>
</dbReference>
<evidence type="ECO:0000256" key="14">
    <source>
        <dbReference type="NCBIfam" id="TIGR00414"/>
    </source>
</evidence>
<evidence type="ECO:0000256" key="8">
    <source>
        <dbReference type="ARBA" id="ARBA00022840"/>
    </source>
</evidence>
<feature type="binding site" evidence="15">
    <location>
        <position position="284"/>
    </location>
    <ligand>
        <name>L-serine</name>
        <dbReference type="ChEBI" id="CHEBI:33384"/>
    </ligand>
</feature>
<dbReference type="Pfam" id="PF02403">
    <property type="entry name" value="Seryl_tRNA_N"/>
    <property type="match status" value="1"/>
</dbReference>
<evidence type="ECO:0000256" key="5">
    <source>
        <dbReference type="ARBA" id="ARBA00022490"/>
    </source>
</evidence>
<dbReference type="Gene3D" id="3.30.930.10">
    <property type="entry name" value="Bira Bifunctional Protein, Domain 2"/>
    <property type="match status" value="1"/>
</dbReference>
<evidence type="ECO:0000256" key="11">
    <source>
        <dbReference type="ARBA" id="ARBA00039158"/>
    </source>
</evidence>
<keyword evidence="7" id="KW-0547">Nucleotide-binding</keyword>
<dbReference type="GO" id="GO:0006434">
    <property type="term" value="P:seryl-tRNA aminoacylation"/>
    <property type="evidence" value="ECO:0007669"/>
    <property type="project" value="UniProtKB-UniRule"/>
</dbReference>
<dbReference type="InterPro" id="IPR002314">
    <property type="entry name" value="aa-tRNA-synt_IIb"/>
</dbReference>
<dbReference type="InterPro" id="IPR006195">
    <property type="entry name" value="aa-tRNA-synth_II"/>
</dbReference>
<dbReference type="SUPFAM" id="SSF55681">
    <property type="entry name" value="Class II aaRS and biotin synthetases"/>
    <property type="match status" value="1"/>
</dbReference>
<evidence type="ECO:0000256" key="3">
    <source>
        <dbReference type="ARBA" id="ARBA00010728"/>
    </source>
</evidence>
<dbReference type="GO" id="GO:0016740">
    <property type="term" value="F:transferase activity"/>
    <property type="evidence" value="ECO:0007669"/>
    <property type="project" value="UniProtKB-ARBA"/>
</dbReference>
<dbReference type="GO" id="GO:0004828">
    <property type="term" value="F:serine-tRNA ligase activity"/>
    <property type="evidence" value="ECO:0007669"/>
    <property type="project" value="UniProtKB-UniRule"/>
</dbReference>
<comment type="caution">
    <text evidence="19">The sequence shown here is derived from an EMBL/GenBank/DDBJ whole genome shotgun (WGS) entry which is preliminary data.</text>
</comment>
<comment type="pathway">
    <text evidence="2">Aminoacyl-tRNA biosynthesis; selenocysteinyl-tRNA(Sec) biosynthesis; L-seryl-tRNA(Sec) from L-serine and tRNA(Sec): step 1/1.</text>
</comment>
<organism evidence="19 20">
    <name type="scientific">Bacillus mesophilus</name>
    <dbReference type="NCBI Taxonomy" id="1808955"/>
    <lineage>
        <taxon>Bacteria</taxon>
        <taxon>Bacillati</taxon>
        <taxon>Bacillota</taxon>
        <taxon>Bacilli</taxon>
        <taxon>Bacillales</taxon>
        <taxon>Bacillaceae</taxon>
        <taxon>Bacillus</taxon>
    </lineage>
</organism>
<evidence type="ECO:0000256" key="17">
    <source>
        <dbReference type="SAM" id="Coils"/>
    </source>
</evidence>
<keyword evidence="8 16" id="KW-0067">ATP-binding</keyword>
<dbReference type="EMBL" id="JAAIWM010000005">
    <property type="protein sequence ID" value="NEY73081.1"/>
    <property type="molecule type" value="Genomic_DNA"/>
</dbReference>
<keyword evidence="5" id="KW-0963">Cytoplasm</keyword>
<feature type="binding site" evidence="16">
    <location>
        <begin position="350"/>
        <end position="353"/>
    </location>
    <ligand>
        <name>ATP</name>
        <dbReference type="ChEBI" id="CHEBI:30616"/>
    </ligand>
</feature>
<dbReference type="PROSITE" id="PS50862">
    <property type="entry name" value="AA_TRNA_LIGASE_II"/>
    <property type="match status" value="1"/>
</dbReference>
<dbReference type="GO" id="GO:0005524">
    <property type="term" value="F:ATP binding"/>
    <property type="evidence" value="ECO:0007669"/>
    <property type="project" value="UniProtKB-KW"/>
</dbReference>
<dbReference type="InterPro" id="IPR010978">
    <property type="entry name" value="tRNA-bd_arm"/>
</dbReference>
<evidence type="ECO:0000259" key="18">
    <source>
        <dbReference type="PROSITE" id="PS50862"/>
    </source>
</evidence>
<feature type="binding site" evidence="16">
    <location>
        <begin position="261"/>
        <end position="263"/>
    </location>
    <ligand>
        <name>ATP</name>
        <dbReference type="ChEBI" id="CHEBI:30616"/>
    </ligand>
</feature>
<dbReference type="PANTHER" id="PTHR43697">
    <property type="entry name" value="SERYL-TRNA SYNTHETASE"/>
    <property type="match status" value="1"/>
</dbReference>
<comment type="subcellular location">
    <subcellularLocation>
        <location evidence="1">Cytoplasm</location>
    </subcellularLocation>
</comment>
<dbReference type="InterPro" id="IPR042103">
    <property type="entry name" value="SerRS_1_N_sf"/>
</dbReference>
<evidence type="ECO:0000256" key="10">
    <source>
        <dbReference type="ARBA" id="ARBA00023146"/>
    </source>
</evidence>
<dbReference type="InterPro" id="IPR045864">
    <property type="entry name" value="aa-tRNA-synth_II/BPL/LPL"/>
</dbReference>
<keyword evidence="6 19" id="KW-0436">Ligase</keyword>
<dbReference type="PRINTS" id="PR00981">
    <property type="entry name" value="TRNASYNTHSER"/>
</dbReference>
<feature type="domain" description="Aminoacyl-transfer RNA synthetases class-II family profile" evidence="18">
    <location>
        <begin position="140"/>
        <end position="410"/>
    </location>
</feature>
<comment type="catalytic activity">
    <reaction evidence="13">
        <text>tRNA(Ser) + L-serine + ATP = L-seryl-tRNA(Ser) + AMP + diphosphate + H(+)</text>
        <dbReference type="Rhea" id="RHEA:12292"/>
        <dbReference type="Rhea" id="RHEA-COMP:9669"/>
        <dbReference type="Rhea" id="RHEA-COMP:9703"/>
        <dbReference type="ChEBI" id="CHEBI:15378"/>
        <dbReference type="ChEBI" id="CHEBI:30616"/>
        <dbReference type="ChEBI" id="CHEBI:33019"/>
        <dbReference type="ChEBI" id="CHEBI:33384"/>
        <dbReference type="ChEBI" id="CHEBI:78442"/>
        <dbReference type="ChEBI" id="CHEBI:78533"/>
        <dbReference type="ChEBI" id="CHEBI:456215"/>
        <dbReference type="EC" id="6.1.1.11"/>
    </reaction>
</comment>
<evidence type="ECO:0000256" key="7">
    <source>
        <dbReference type="ARBA" id="ARBA00022741"/>
    </source>
</evidence>
<evidence type="ECO:0000256" key="4">
    <source>
        <dbReference type="ARBA" id="ARBA00012840"/>
    </source>
</evidence>
<dbReference type="InterPro" id="IPR002317">
    <property type="entry name" value="Ser-tRNA-ligase_type_1"/>
</dbReference>
<dbReference type="SUPFAM" id="SSF46589">
    <property type="entry name" value="tRNA-binding arm"/>
    <property type="match status" value="1"/>
</dbReference>
<dbReference type="InterPro" id="IPR033729">
    <property type="entry name" value="SerRS_core"/>
</dbReference>
<keyword evidence="20" id="KW-1185">Reference proteome</keyword>
<evidence type="ECO:0000256" key="1">
    <source>
        <dbReference type="ARBA" id="ARBA00004496"/>
    </source>
</evidence>
<feature type="coiled-coil region" evidence="17">
    <location>
        <begin position="37"/>
        <end position="90"/>
    </location>
</feature>
<feature type="binding site" evidence="16">
    <location>
        <begin position="277"/>
        <end position="280"/>
    </location>
    <ligand>
        <name>ATP</name>
        <dbReference type="ChEBI" id="CHEBI:30616"/>
    </ligand>
</feature>
<comment type="catalytic activity">
    <reaction evidence="12">
        <text>tRNA(Sec) + L-serine + ATP = L-seryl-tRNA(Sec) + AMP + diphosphate + H(+)</text>
        <dbReference type="Rhea" id="RHEA:42580"/>
        <dbReference type="Rhea" id="RHEA-COMP:9742"/>
        <dbReference type="Rhea" id="RHEA-COMP:10128"/>
        <dbReference type="ChEBI" id="CHEBI:15378"/>
        <dbReference type="ChEBI" id="CHEBI:30616"/>
        <dbReference type="ChEBI" id="CHEBI:33019"/>
        <dbReference type="ChEBI" id="CHEBI:33384"/>
        <dbReference type="ChEBI" id="CHEBI:78442"/>
        <dbReference type="ChEBI" id="CHEBI:78533"/>
        <dbReference type="ChEBI" id="CHEBI:456215"/>
        <dbReference type="EC" id="6.1.1.11"/>
    </reaction>
</comment>
<dbReference type="GO" id="GO:0005737">
    <property type="term" value="C:cytoplasm"/>
    <property type="evidence" value="ECO:0007669"/>
    <property type="project" value="UniProtKB-SubCell"/>
</dbReference>
<evidence type="ECO:0000256" key="2">
    <source>
        <dbReference type="ARBA" id="ARBA00005045"/>
    </source>
</evidence>
<gene>
    <name evidence="19" type="primary">serS</name>
    <name evidence="19" type="ORF">G4D63_15195</name>
</gene>
<dbReference type="AlphaFoldDB" id="A0A6M0Q9N5"/>
<keyword evidence="9" id="KW-0648">Protein biosynthesis</keyword>
<evidence type="ECO:0000256" key="9">
    <source>
        <dbReference type="ARBA" id="ARBA00022917"/>
    </source>
</evidence>
<dbReference type="Proteomes" id="UP000481043">
    <property type="component" value="Unassembled WGS sequence"/>
</dbReference>